<keyword evidence="2 6" id="KW-0349">Heme</keyword>
<dbReference type="PROSITE" id="PS51007">
    <property type="entry name" value="CYTC"/>
    <property type="match status" value="1"/>
</dbReference>
<dbReference type="SUPFAM" id="SSF46626">
    <property type="entry name" value="Cytochrome c"/>
    <property type="match status" value="1"/>
</dbReference>
<feature type="domain" description="Cytochrome c" evidence="8">
    <location>
        <begin position="52"/>
        <end position="132"/>
    </location>
</feature>
<gene>
    <name evidence="9" type="ORF">OUO13_11310</name>
</gene>
<evidence type="ECO:0000256" key="2">
    <source>
        <dbReference type="ARBA" id="ARBA00022617"/>
    </source>
</evidence>
<name>A0A9X3EFG4_9GAMM</name>
<sequence>MKQLQALILAAATLLSAQAFAATADEKIAERIKPVGEVCVGAECGGAVAASAGPRSGADVVAGACNACHGSGLLGAPKIGDKAAWDARLEKGLDATLKNAISGINSMPPRGTCASCSDDELLAAIKHMAGRD</sequence>
<dbReference type="GO" id="GO:0005506">
    <property type="term" value="F:iron ion binding"/>
    <property type="evidence" value="ECO:0007669"/>
    <property type="project" value="InterPro"/>
</dbReference>
<evidence type="ECO:0000313" key="10">
    <source>
        <dbReference type="Proteomes" id="UP001150830"/>
    </source>
</evidence>
<dbReference type="GO" id="GO:0020037">
    <property type="term" value="F:heme binding"/>
    <property type="evidence" value="ECO:0007669"/>
    <property type="project" value="InterPro"/>
</dbReference>
<keyword evidence="7" id="KW-0732">Signal</keyword>
<dbReference type="Gene3D" id="1.10.760.10">
    <property type="entry name" value="Cytochrome c-like domain"/>
    <property type="match status" value="1"/>
</dbReference>
<keyword evidence="3 6" id="KW-0479">Metal-binding</keyword>
<evidence type="ECO:0000256" key="1">
    <source>
        <dbReference type="ARBA" id="ARBA00022448"/>
    </source>
</evidence>
<keyword evidence="10" id="KW-1185">Reference proteome</keyword>
<dbReference type="RefSeq" id="WP_283173989.1">
    <property type="nucleotide sequence ID" value="NZ_JAPNOA010000028.1"/>
</dbReference>
<comment type="caution">
    <text evidence="9">The sequence shown here is derived from an EMBL/GenBank/DDBJ whole genome shotgun (WGS) entry which is preliminary data.</text>
</comment>
<keyword evidence="4" id="KW-0249">Electron transport</keyword>
<dbReference type="Pfam" id="PF13442">
    <property type="entry name" value="Cytochrome_CBB3"/>
    <property type="match status" value="1"/>
</dbReference>
<dbReference type="PANTHER" id="PTHR40942:SF4">
    <property type="entry name" value="CYTOCHROME C5"/>
    <property type="match status" value="1"/>
</dbReference>
<evidence type="ECO:0000313" key="9">
    <source>
        <dbReference type="EMBL" id="MCY0965779.1"/>
    </source>
</evidence>
<accession>A0A9X3EFG4</accession>
<feature type="signal peptide" evidence="7">
    <location>
        <begin position="1"/>
        <end position="21"/>
    </location>
</feature>
<keyword evidence="1" id="KW-0813">Transport</keyword>
<organism evidence="9 10">
    <name type="scientific">Parathalassolituus penaei</name>
    <dbReference type="NCBI Taxonomy" id="2997323"/>
    <lineage>
        <taxon>Bacteria</taxon>
        <taxon>Pseudomonadati</taxon>
        <taxon>Pseudomonadota</taxon>
        <taxon>Gammaproteobacteria</taxon>
        <taxon>Oceanospirillales</taxon>
        <taxon>Oceanospirillaceae</taxon>
        <taxon>Parathalassolituus</taxon>
    </lineage>
</organism>
<keyword evidence="5 6" id="KW-0408">Iron</keyword>
<proteinExistence type="predicted"/>
<dbReference type="Proteomes" id="UP001150830">
    <property type="component" value="Unassembled WGS sequence"/>
</dbReference>
<evidence type="ECO:0000259" key="8">
    <source>
        <dbReference type="PROSITE" id="PS51007"/>
    </source>
</evidence>
<dbReference type="InterPro" id="IPR009056">
    <property type="entry name" value="Cyt_c-like_dom"/>
</dbReference>
<dbReference type="PRINTS" id="PR00607">
    <property type="entry name" value="CYTCHROMECIE"/>
</dbReference>
<evidence type="ECO:0000256" key="3">
    <source>
        <dbReference type="ARBA" id="ARBA00022723"/>
    </source>
</evidence>
<reference evidence="9" key="1">
    <citation type="submission" date="2022-11" db="EMBL/GenBank/DDBJ databases">
        <title>Parathalassolutuus dongxingensis gen. nov., sp. nov., a novel member of family Oceanospirillaceae isolated from a coastal shrimp pond in Guangxi, China.</title>
        <authorList>
            <person name="Chen H."/>
        </authorList>
    </citation>
    <scope>NUCLEOTIDE SEQUENCE</scope>
    <source>
        <strain evidence="9">G-43</strain>
    </source>
</reference>
<dbReference type="EMBL" id="JAPNOA010000028">
    <property type="protein sequence ID" value="MCY0965779.1"/>
    <property type="molecule type" value="Genomic_DNA"/>
</dbReference>
<feature type="chain" id="PRO_5040742558" evidence="7">
    <location>
        <begin position="22"/>
        <end position="132"/>
    </location>
</feature>
<dbReference type="InterPro" id="IPR002323">
    <property type="entry name" value="Cyt_CIE"/>
</dbReference>
<evidence type="ECO:0000256" key="6">
    <source>
        <dbReference type="PROSITE-ProRule" id="PRU00433"/>
    </source>
</evidence>
<dbReference type="AlphaFoldDB" id="A0A9X3EFG4"/>
<dbReference type="GO" id="GO:0009055">
    <property type="term" value="F:electron transfer activity"/>
    <property type="evidence" value="ECO:0007669"/>
    <property type="project" value="InterPro"/>
</dbReference>
<protein>
    <submittedName>
        <fullName evidence="9">C-type cytochrome</fullName>
    </submittedName>
</protein>
<evidence type="ECO:0000256" key="7">
    <source>
        <dbReference type="SAM" id="SignalP"/>
    </source>
</evidence>
<dbReference type="PANTHER" id="PTHR40942">
    <property type="match status" value="1"/>
</dbReference>
<evidence type="ECO:0000256" key="4">
    <source>
        <dbReference type="ARBA" id="ARBA00022982"/>
    </source>
</evidence>
<evidence type="ECO:0000256" key="5">
    <source>
        <dbReference type="ARBA" id="ARBA00023004"/>
    </source>
</evidence>
<dbReference type="InterPro" id="IPR036909">
    <property type="entry name" value="Cyt_c-like_dom_sf"/>
</dbReference>